<dbReference type="Proteomes" id="UP000256709">
    <property type="component" value="Unassembled WGS sequence"/>
</dbReference>
<reference evidence="1 2" key="1">
    <citation type="submission" date="2017-04" db="EMBL/GenBank/DDBJ databases">
        <title>Comparative genome analysis of Subtercola boreus.</title>
        <authorList>
            <person name="Cho Y.-J."/>
            <person name="Cho A."/>
            <person name="Kim O.-S."/>
            <person name="Lee J.-I."/>
        </authorList>
    </citation>
    <scope>NUCLEOTIDE SEQUENCE [LARGE SCALE GENOMIC DNA]</scope>
    <source>
        <strain evidence="1 2">P27444</strain>
    </source>
</reference>
<organism evidence="1 2">
    <name type="scientific">Subtercola boreus</name>
    <dbReference type="NCBI Taxonomy" id="120213"/>
    <lineage>
        <taxon>Bacteria</taxon>
        <taxon>Bacillati</taxon>
        <taxon>Actinomycetota</taxon>
        <taxon>Actinomycetes</taxon>
        <taxon>Micrococcales</taxon>
        <taxon>Microbacteriaceae</taxon>
        <taxon>Subtercola</taxon>
    </lineage>
</organism>
<gene>
    <name evidence="1" type="ORF">B7R21_13685</name>
</gene>
<dbReference type="RefSeq" id="WP_116283817.1">
    <property type="nucleotide sequence ID" value="NZ_NBXA01000026.1"/>
</dbReference>
<protein>
    <submittedName>
        <fullName evidence="1">Uncharacterized protein</fullName>
    </submittedName>
</protein>
<dbReference type="OrthoDB" id="5122862at2"/>
<comment type="caution">
    <text evidence="1">The sequence shown here is derived from an EMBL/GenBank/DDBJ whole genome shotgun (WGS) entry which is preliminary data.</text>
</comment>
<accession>A0A3E0VD03</accession>
<evidence type="ECO:0000313" key="2">
    <source>
        <dbReference type="Proteomes" id="UP000256709"/>
    </source>
</evidence>
<dbReference type="EMBL" id="NBXA01000026">
    <property type="protein sequence ID" value="RFA07270.1"/>
    <property type="molecule type" value="Genomic_DNA"/>
</dbReference>
<dbReference type="AlphaFoldDB" id="A0A3E0VD03"/>
<proteinExistence type="predicted"/>
<sequence>MTDKSTYQAELIGPGVIGNNEVVELSYVEGAYQDLVELTFEAAGATSVRTWALGEVGPDTLEPIPYTFLSEVDQTPPNVEN</sequence>
<evidence type="ECO:0000313" key="1">
    <source>
        <dbReference type="EMBL" id="RFA07270.1"/>
    </source>
</evidence>
<name>A0A3E0VD03_9MICO</name>